<evidence type="ECO:0000313" key="3">
    <source>
        <dbReference type="EMBL" id="MBP2235225.1"/>
    </source>
</evidence>
<organism evidence="3 4">
    <name type="scientific">Sinorhizobium kostiense</name>
    <dbReference type="NCBI Taxonomy" id="76747"/>
    <lineage>
        <taxon>Bacteria</taxon>
        <taxon>Pseudomonadati</taxon>
        <taxon>Pseudomonadota</taxon>
        <taxon>Alphaproteobacteria</taxon>
        <taxon>Hyphomicrobiales</taxon>
        <taxon>Rhizobiaceae</taxon>
        <taxon>Sinorhizobium/Ensifer group</taxon>
        <taxon>Sinorhizobium</taxon>
    </lineage>
</organism>
<protein>
    <submittedName>
        <fullName evidence="3">Cold shock CspA family protein</fullName>
    </submittedName>
</protein>
<dbReference type="InterPro" id="IPR050181">
    <property type="entry name" value="Cold_shock_domain"/>
</dbReference>
<keyword evidence="4" id="KW-1185">Reference proteome</keyword>
<dbReference type="InterPro" id="IPR019844">
    <property type="entry name" value="CSD_CS"/>
</dbReference>
<proteinExistence type="predicted"/>
<sequence length="153" mass="17096">MNGKFEASIEKTYASFVYRNIVVFGGRKIILVNNRGPSYIGPIDIDRRYLLPRSAHRHENPHKIGLIHRHGAMFFSTCDLKGIIVSSGTVKWFNATKGFGFIQPDDGAADVFVHISAVERSGMSSLKEGQKVSFEITQDRRTGKTSAENLRPL</sequence>
<dbReference type="PROSITE" id="PS00352">
    <property type="entry name" value="CSD_1"/>
    <property type="match status" value="1"/>
</dbReference>
<feature type="domain" description="CSD" evidence="2">
    <location>
        <begin position="85"/>
        <end position="152"/>
    </location>
</feature>
<dbReference type="Proteomes" id="UP000730739">
    <property type="component" value="Unassembled WGS sequence"/>
</dbReference>
<dbReference type="InterPro" id="IPR002059">
    <property type="entry name" value="CSP_DNA-bd"/>
</dbReference>
<dbReference type="SMART" id="SM00357">
    <property type="entry name" value="CSP"/>
    <property type="match status" value="1"/>
</dbReference>
<gene>
    <name evidence="3" type="ORF">J2Z31_001717</name>
</gene>
<evidence type="ECO:0000259" key="2">
    <source>
        <dbReference type="PROSITE" id="PS51857"/>
    </source>
</evidence>
<evidence type="ECO:0000313" key="4">
    <source>
        <dbReference type="Proteomes" id="UP000730739"/>
    </source>
</evidence>
<dbReference type="InterPro" id="IPR012340">
    <property type="entry name" value="NA-bd_OB-fold"/>
</dbReference>
<dbReference type="InterPro" id="IPR011129">
    <property type="entry name" value="CSD"/>
</dbReference>
<accession>A0ABS4QX46</accession>
<dbReference type="Pfam" id="PF00313">
    <property type="entry name" value="CSD"/>
    <property type="match status" value="1"/>
</dbReference>
<dbReference type="SUPFAM" id="SSF50249">
    <property type="entry name" value="Nucleic acid-binding proteins"/>
    <property type="match status" value="1"/>
</dbReference>
<comment type="subcellular location">
    <subcellularLocation>
        <location evidence="1">Cytoplasm</location>
    </subcellularLocation>
</comment>
<reference evidence="3 4" key="1">
    <citation type="submission" date="2021-03" db="EMBL/GenBank/DDBJ databases">
        <title>Genomic Encyclopedia of Type Strains, Phase IV (KMG-IV): sequencing the most valuable type-strain genomes for metagenomic binning, comparative biology and taxonomic classification.</title>
        <authorList>
            <person name="Goeker M."/>
        </authorList>
    </citation>
    <scope>NUCLEOTIDE SEQUENCE [LARGE SCALE GENOMIC DNA]</scope>
    <source>
        <strain evidence="3 4">DSM 13372</strain>
    </source>
</reference>
<dbReference type="PROSITE" id="PS51857">
    <property type="entry name" value="CSD_2"/>
    <property type="match status" value="1"/>
</dbReference>
<dbReference type="PANTHER" id="PTHR11544">
    <property type="entry name" value="COLD SHOCK DOMAIN CONTAINING PROTEINS"/>
    <property type="match status" value="1"/>
</dbReference>
<dbReference type="EMBL" id="JAGILA010000002">
    <property type="protein sequence ID" value="MBP2235225.1"/>
    <property type="molecule type" value="Genomic_DNA"/>
</dbReference>
<dbReference type="CDD" id="cd04458">
    <property type="entry name" value="CSP_CDS"/>
    <property type="match status" value="1"/>
</dbReference>
<name>A0ABS4QX46_9HYPH</name>
<dbReference type="PRINTS" id="PR00050">
    <property type="entry name" value="COLDSHOCK"/>
</dbReference>
<dbReference type="Gene3D" id="2.40.50.140">
    <property type="entry name" value="Nucleic acid-binding proteins"/>
    <property type="match status" value="1"/>
</dbReference>
<evidence type="ECO:0000256" key="1">
    <source>
        <dbReference type="RuleBase" id="RU000408"/>
    </source>
</evidence>
<comment type="caution">
    <text evidence="3">The sequence shown here is derived from an EMBL/GenBank/DDBJ whole genome shotgun (WGS) entry which is preliminary data.</text>
</comment>